<feature type="transmembrane region" description="Helical" evidence="1">
    <location>
        <begin position="431"/>
        <end position="451"/>
    </location>
</feature>
<feature type="transmembrane region" description="Helical" evidence="1">
    <location>
        <begin position="852"/>
        <end position="875"/>
    </location>
</feature>
<dbReference type="SUPFAM" id="SSF82866">
    <property type="entry name" value="Multidrug efflux transporter AcrB transmembrane domain"/>
    <property type="match status" value="2"/>
</dbReference>
<name>A0ABX1E9W8_9PROT</name>
<feature type="transmembrane region" description="Helical" evidence="1">
    <location>
        <begin position="12"/>
        <end position="30"/>
    </location>
</feature>
<gene>
    <name evidence="2" type="ORF">HEQ75_16955</name>
</gene>
<dbReference type="Gene3D" id="3.30.70.1440">
    <property type="entry name" value="Multidrug efflux transporter AcrB pore domain"/>
    <property type="match status" value="1"/>
</dbReference>
<dbReference type="Gene3D" id="1.20.1640.10">
    <property type="entry name" value="Multidrug efflux transporter AcrB transmembrane domain"/>
    <property type="match status" value="2"/>
</dbReference>
<keyword evidence="3" id="KW-1185">Reference proteome</keyword>
<dbReference type="Gene3D" id="3.30.2090.10">
    <property type="entry name" value="Multidrug efflux transporter AcrB TolC docking domain, DN and DC subdomains"/>
    <property type="match status" value="2"/>
</dbReference>
<reference evidence="2 3" key="1">
    <citation type="submission" date="2020-03" db="EMBL/GenBank/DDBJ databases">
        <title>Roseomonas selenitidurans sp. nov. isolated from urban soil.</title>
        <authorList>
            <person name="Liu H."/>
        </authorList>
    </citation>
    <scope>NUCLEOTIDE SEQUENCE [LARGE SCALE GENOMIC DNA]</scope>
    <source>
        <strain evidence="2 3">BU-1</strain>
    </source>
</reference>
<evidence type="ECO:0000313" key="2">
    <source>
        <dbReference type="EMBL" id="NKC32558.1"/>
    </source>
</evidence>
<dbReference type="PANTHER" id="PTHR32063:SF78">
    <property type="entry name" value="ACRB_ACRD_ACRF FAMILY PROTEIN"/>
    <property type="match status" value="1"/>
</dbReference>
<sequence length="1030" mass="108709">MSISAPFIARPIGTTLLAIGLALAGLVAYFDLPVAPLPKVDFPTIAVTASQPGADPAIMAASVAAPLERKLGEIPGISEMTSTSSLGSTRIIVQFELSRSIESAARDVQAAINAAQADLPSGLTSQPSFRKLNPGDAPVLILAMTSDTVTSGEIYDAADSIVVPRLSQVDGTAQVNISGAEQPAIRVAVNPGAATAANVSLEQIRAAITGANVTQATGLIDGPEQSAAIAVNDRLVTPEQFGDIVVRQADGAIVRLSSLARVSQGPRDRRQAGSFNGRPAVILTVYKQADANVLEVVDGITALIPQLQRWIPAGIDITVMRDRSETIRASVAEVQHALLISIVLVVLVVAMFLRRKSAVVAAGISVPLSLLGTLGVMWMLGYSLNNFSLMALTISVGFVVDDAIIMIENMARLVERGMKPRQAALEGARQIGFTVVSMSISLIAVFIPLLFMGGLVGRMFFEFAATLSVAVAISAVISLTVTPMVAVALGSAAPRPPGRFGRGFERAMDALVAGYMRSLAVVLRWRRLTVVFTLGLVVLTVWLYMQVPKAFFPEQDTNLLFGAAVAQPDTSFQAMVGYQEQVVEIIRADPAVESISASVGGGGFFGSSSNIRLQIGLKPRAARGGLTAVQVITRLRAPLSRVTGVQTFMRPQADINVGGRQGNASYQYVLLTPDLEELGIWSDRLVQQLRSLPQVVDVSSDQERTGLISRLVIDRDAAARLGVSISALGGALNNAFAQRQVSTIYRTRNQYRVVLEIDPLLTQDPGQLQDIFVPGRDGPVPLGALVRLERSVAPRSITHQGLFPAASISFSLAEGVELGAATRLVEQAALDIQMPPGIRGEFAGNARTFQSFLSGLPLLILAALVTIYIVLGVLYESLIHPLTILSTLPTAGIGALLALLATGTPFSVIAMIGVILLMGIVKKNAIMMVDFALAHEREGGAGGMVAILEACRERFRPILMTTLAALFGAVPLAIATGPGAELRQPLGITIIGGLVLSQLLTLYTTPAVYLALERLATPRRARLPVAPAPA</sequence>
<evidence type="ECO:0000313" key="3">
    <source>
        <dbReference type="Proteomes" id="UP000787635"/>
    </source>
</evidence>
<feature type="transmembrane region" description="Helical" evidence="1">
    <location>
        <begin position="525"/>
        <end position="545"/>
    </location>
</feature>
<dbReference type="PANTHER" id="PTHR32063">
    <property type="match status" value="1"/>
</dbReference>
<protein>
    <submittedName>
        <fullName evidence="2">MMPL family transporter</fullName>
    </submittedName>
</protein>
<dbReference type="SUPFAM" id="SSF82693">
    <property type="entry name" value="Multidrug efflux transporter AcrB pore domain, PN1, PN2, PC1 and PC2 subdomains"/>
    <property type="match status" value="3"/>
</dbReference>
<dbReference type="RefSeq" id="WP_168032788.1">
    <property type="nucleotide sequence ID" value="NZ_JAAVNE010000028.1"/>
</dbReference>
<feature type="transmembrane region" description="Helical" evidence="1">
    <location>
        <begin position="387"/>
        <end position="410"/>
    </location>
</feature>
<proteinExistence type="predicted"/>
<feature type="transmembrane region" description="Helical" evidence="1">
    <location>
        <begin position="986"/>
        <end position="1012"/>
    </location>
</feature>
<dbReference type="Proteomes" id="UP000787635">
    <property type="component" value="Unassembled WGS sequence"/>
</dbReference>
<feature type="transmembrane region" description="Helical" evidence="1">
    <location>
        <begin position="360"/>
        <end position="381"/>
    </location>
</feature>
<keyword evidence="1" id="KW-0812">Transmembrane</keyword>
<dbReference type="EMBL" id="JAAVNE010000028">
    <property type="protein sequence ID" value="NKC32558.1"/>
    <property type="molecule type" value="Genomic_DNA"/>
</dbReference>
<dbReference type="Gene3D" id="3.30.70.1430">
    <property type="entry name" value="Multidrug efflux transporter AcrB pore domain"/>
    <property type="match status" value="2"/>
</dbReference>
<feature type="transmembrane region" description="Helical" evidence="1">
    <location>
        <begin position="958"/>
        <end position="980"/>
    </location>
</feature>
<comment type="caution">
    <text evidence="2">The sequence shown here is derived from an EMBL/GenBank/DDBJ whole genome shotgun (WGS) entry which is preliminary data.</text>
</comment>
<dbReference type="SUPFAM" id="SSF82714">
    <property type="entry name" value="Multidrug efflux transporter AcrB TolC docking domain, DN and DC subdomains"/>
    <property type="match status" value="2"/>
</dbReference>
<dbReference type="PRINTS" id="PR00702">
    <property type="entry name" value="ACRIFLAVINRP"/>
</dbReference>
<dbReference type="Gene3D" id="3.30.70.1320">
    <property type="entry name" value="Multidrug efflux transporter AcrB pore domain like"/>
    <property type="match status" value="1"/>
</dbReference>
<dbReference type="InterPro" id="IPR027463">
    <property type="entry name" value="AcrB_DN_DC_subdom"/>
</dbReference>
<dbReference type="Pfam" id="PF00873">
    <property type="entry name" value="ACR_tran"/>
    <property type="match status" value="1"/>
</dbReference>
<organism evidence="2 3">
    <name type="scientific">Falsiroseomonas selenitidurans</name>
    <dbReference type="NCBI Taxonomy" id="2716335"/>
    <lineage>
        <taxon>Bacteria</taxon>
        <taxon>Pseudomonadati</taxon>
        <taxon>Pseudomonadota</taxon>
        <taxon>Alphaproteobacteria</taxon>
        <taxon>Acetobacterales</taxon>
        <taxon>Roseomonadaceae</taxon>
        <taxon>Falsiroseomonas</taxon>
    </lineage>
</organism>
<feature type="transmembrane region" description="Helical" evidence="1">
    <location>
        <begin position="906"/>
        <end position="921"/>
    </location>
</feature>
<evidence type="ECO:0000256" key="1">
    <source>
        <dbReference type="SAM" id="Phobius"/>
    </source>
</evidence>
<feature type="transmembrane region" description="Helical" evidence="1">
    <location>
        <begin position="463"/>
        <end position="489"/>
    </location>
</feature>
<keyword evidence="1" id="KW-1133">Transmembrane helix</keyword>
<accession>A0ABX1E9W8</accession>
<keyword evidence="1" id="KW-0472">Membrane</keyword>
<dbReference type="InterPro" id="IPR001036">
    <property type="entry name" value="Acrflvin-R"/>
</dbReference>
<feature type="transmembrane region" description="Helical" evidence="1">
    <location>
        <begin position="334"/>
        <end position="353"/>
    </location>
</feature>